<accession>A0AA36DFG6</accession>
<reference evidence="1" key="1">
    <citation type="submission" date="2023-06" db="EMBL/GenBank/DDBJ databases">
        <authorList>
            <person name="Delattre M."/>
        </authorList>
    </citation>
    <scope>NUCLEOTIDE SEQUENCE</scope>
    <source>
        <strain evidence="1">AF72</strain>
    </source>
</reference>
<organism evidence="1 2">
    <name type="scientific">Mesorhabditis spiculigera</name>
    <dbReference type="NCBI Taxonomy" id="96644"/>
    <lineage>
        <taxon>Eukaryota</taxon>
        <taxon>Metazoa</taxon>
        <taxon>Ecdysozoa</taxon>
        <taxon>Nematoda</taxon>
        <taxon>Chromadorea</taxon>
        <taxon>Rhabditida</taxon>
        <taxon>Rhabditina</taxon>
        <taxon>Rhabditomorpha</taxon>
        <taxon>Rhabditoidea</taxon>
        <taxon>Rhabditidae</taxon>
        <taxon>Mesorhabditinae</taxon>
        <taxon>Mesorhabditis</taxon>
    </lineage>
</organism>
<evidence type="ECO:0000313" key="1">
    <source>
        <dbReference type="EMBL" id="CAJ0585325.1"/>
    </source>
</evidence>
<feature type="non-terminal residue" evidence="1">
    <location>
        <position position="1"/>
    </location>
</feature>
<dbReference type="EMBL" id="CATQJA010002703">
    <property type="protein sequence ID" value="CAJ0585325.1"/>
    <property type="molecule type" value="Genomic_DNA"/>
</dbReference>
<evidence type="ECO:0000313" key="2">
    <source>
        <dbReference type="Proteomes" id="UP001177023"/>
    </source>
</evidence>
<dbReference type="AlphaFoldDB" id="A0AA36DFG6"/>
<keyword evidence="2" id="KW-1185">Reference proteome</keyword>
<dbReference type="Proteomes" id="UP001177023">
    <property type="component" value="Unassembled WGS sequence"/>
</dbReference>
<sequence>MAHPKDQTILNFVRAAAGEMNREEPDEYVGKIDKLLQIIYGRRMSSTDRKVQALVTSSFQPEDRYSLVNVYLTMLVNDRQQPPLLSIPAEVPVEVLVRPLLLPVHLMLFVTKLMPYERHIDSQLVQNLGAELNVAMESIEVDRLVNLYTVNLTPLVIAKLLLSAYPDVLKEDGNPNL</sequence>
<proteinExistence type="predicted"/>
<protein>
    <submittedName>
        <fullName evidence="1">Uncharacterized protein</fullName>
    </submittedName>
</protein>
<name>A0AA36DFG6_9BILA</name>
<gene>
    <name evidence="1" type="ORF">MSPICULIGERA_LOCUS23352</name>
</gene>
<comment type="caution">
    <text evidence="1">The sequence shown here is derived from an EMBL/GenBank/DDBJ whole genome shotgun (WGS) entry which is preliminary data.</text>
</comment>